<organism evidence="1 2">
    <name type="scientific">Crotalaria pallida</name>
    <name type="common">Smooth rattlebox</name>
    <name type="synonym">Crotalaria striata</name>
    <dbReference type="NCBI Taxonomy" id="3830"/>
    <lineage>
        <taxon>Eukaryota</taxon>
        <taxon>Viridiplantae</taxon>
        <taxon>Streptophyta</taxon>
        <taxon>Embryophyta</taxon>
        <taxon>Tracheophyta</taxon>
        <taxon>Spermatophyta</taxon>
        <taxon>Magnoliopsida</taxon>
        <taxon>eudicotyledons</taxon>
        <taxon>Gunneridae</taxon>
        <taxon>Pentapetalae</taxon>
        <taxon>rosids</taxon>
        <taxon>fabids</taxon>
        <taxon>Fabales</taxon>
        <taxon>Fabaceae</taxon>
        <taxon>Papilionoideae</taxon>
        <taxon>50 kb inversion clade</taxon>
        <taxon>genistoids sensu lato</taxon>
        <taxon>core genistoids</taxon>
        <taxon>Crotalarieae</taxon>
        <taxon>Crotalaria</taxon>
    </lineage>
</organism>
<evidence type="ECO:0000313" key="2">
    <source>
        <dbReference type="Proteomes" id="UP001372338"/>
    </source>
</evidence>
<dbReference type="Proteomes" id="UP001372338">
    <property type="component" value="Unassembled WGS sequence"/>
</dbReference>
<keyword evidence="2" id="KW-1185">Reference proteome</keyword>
<evidence type="ECO:0000313" key="1">
    <source>
        <dbReference type="EMBL" id="KAK7282110.1"/>
    </source>
</evidence>
<accession>A0AAN9FSX1</accession>
<reference evidence="1 2" key="1">
    <citation type="submission" date="2024-01" db="EMBL/GenBank/DDBJ databases">
        <title>The genomes of 5 underutilized Papilionoideae crops provide insights into root nodulation and disease resistanc.</title>
        <authorList>
            <person name="Yuan L."/>
        </authorList>
    </citation>
    <scope>NUCLEOTIDE SEQUENCE [LARGE SCALE GENOMIC DNA]</scope>
    <source>
        <strain evidence="1">ZHUSHIDOU_FW_LH</strain>
        <tissue evidence="1">Leaf</tissue>
    </source>
</reference>
<name>A0AAN9FSX1_CROPI</name>
<gene>
    <name evidence="1" type="ORF">RIF29_10653</name>
</gene>
<comment type="caution">
    <text evidence="1">The sequence shown here is derived from an EMBL/GenBank/DDBJ whole genome shotgun (WGS) entry which is preliminary data.</text>
</comment>
<sequence>MRCMWDLSDAGLCVKRLGICFMKVDCSLMAYSHGALLTVGVDHHELDWTTWLILKMLYDKTMGGKLCATDLGELKFSSNGFYKLNVNDASKGNPDQTDGGGILRDDTSAWVVPRFVVAVEVEPFANKQGK</sequence>
<dbReference type="AlphaFoldDB" id="A0AAN9FSX1"/>
<proteinExistence type="predicted"/>
<dbReference type="EMBL" id="JAYWIO010000002">
    <property type="protein sequence ID" value="KAK7282110.1"/>
    <property type="molecule type" value="Genomic_DNA"/>
</dbReference>
<protein>
    <submittedName>
        <fullName evidence="1">Uncharacterized protein</fullName>
    </submittedName>
</protein>